<dbReference type="AlphaFoldDB" id="A6GC06"/>
<gene>
    <name evidence="2" type="ORF">PPSIR1_24209</name>
</gene>
<name>A6GC06_9BACT</name>
<comment type="caution">
    <text evidence="2">The sequence shown here is derived from an EMBL/GenBank/DDBJ whole genome shotgun (WGS) entry which is preliminary data.</text>
</comment>
<evidence type="ECO:0000313" key="3">
    <source>
        <dbReference type="Proteomes" id="UP000005801"/>
    </source>
</evidence>
<feature type="compositionally biased region" description="Acidic residues" evidence="1">
    <location>
        <begin position="47"/>
        <end position="64"/>
    </location>
</feature>
<feature type="compositionally biased region" description="Acidic residues" evidence="1">
    <location>
        <begin position="76"/>
        <end position="88"/>
    </location>
</feature>
<dbReference type="EMBL" id="ABCS01000062">
    <property type="protein sequence ID" value="EDM76568.1"/>
    <property type="molecule type" value="Genomic_DNA"/>
</dbReference>
<protein>
    <submittedName>
        <fullName evidence="2">Uncharacterized protein</fullName>
    </submittedName>
</protein>
<proteinExistence type="predicted"/>
<sequence length="157" mass="16281">MSQVARQATRQWCTVAPMGKHGVHASGRRVALSLVAAFSLACADSGGDEGMDEVGMTEDSEESTATDSSGSSSDETGTDAETGTDTDTDTGVACTYPEGAVEPMALDAVMSPYSWPGAVRADGTVAFLDLAKAPCADDEAIDWSIHDLLVFISIPAW</sequence>
<accession>A6GC06</accession>
<keyword evidence="3" id="KW-1185">Reference proteome</keyword>
<evidence type="ECO:0000256" key="1">
    <source>
        <dbReference type="SAM" id="MobiDB-lite"/>
    </source>
</evidence>
<reference evidence="2 3" key="1">
    <citation type="submission" date="2007-06" db="EMBL/GenBank/DDBJ databases">
        <authorList>
            <person name="Shimkets L."/>
            <person name="Ferriera S."/>
            <person name="Johnson J."/>
            <person name="Kravitz S."/>
            <person name="Beeson K."/>
            <person name="Sutton G."/>
            <person name="Rogers Y.-H."/>
            <person name="Friedman R."/>
            <person name="Frazier M."/>
            <person name="Venter J.C."/>
        </authorList>
    </citation>
    <scope>NUCLEOTIDE SEQUENCE [LARGE SCALE GENOMIC DNA]</scope>
    <source>
        <strain evidence="2 3">SIR-1</strain>
    </source>
</reference>
<organism evidence="2 3">
    <name type="scientific">Plesiocystis pacifica SIR-1</name>
    <dbReference type="NCBI Taxonomy" id="391625"/>
    <lineage>
        <taxon>Bacteria</taxon>
        <taxon>Pseudomonadati</taxon>
        <taxon>Myxococcota</taxon>
        <taxon>Polyangia</taxon>
        <taxon>Nannocystales</taxon>
        <taxon>Nannocystaceae</taxon>
        <taxon>Plesiocystis</taxon>
    </lineage>
</organism>
<feature type="compositionally biased region" description="Low complexity" evidence="1">
    <location>
        <begin position="65"/>
        <end position="75"/>
    </location>
</feature>
<feature type="region of interest" description="Disordered" evidence="1">
    <location>
        <begin position="47"/>
        <end position="95"/>
    </location>
</feature>
<evidence type="ECO:0000313" key="2">
    <source>
        <dbReference type="EMBL" id="EDM76568.1"/>
    </source>
</evidence>
<dbReference type="STRING" id="391625.PPSIR1_24209"/>
<dbReference type="Proteomes" id="UP000005801">
    <property type="component" value="Unassembled WGS sequence"/>
</dbReference>